<dbReference type="Proteomes" id="UP000002572">
    <property type="component" value="Chromosome"/>
</dbReference>
<gene>
    <name evidence="1" type="ordered locus">Selin_1532</name>
</gene>
<evidence type="ECO:0000313" key="1">
    <source>
        <dbReference type="EMBL" id="ADU66265.1"/>
    </source>
</evidence>
<dbReference type="OrthoDB" id="14974at2"/>
<dbReference type="EMBL" id="CP002432">
    <property type="protein sequence ID" value="ADU66265.1"/>
    <property type="molecule type" value="Genomic_DNA"/>
</dbReference>
<dbReference type="RefSeq" id="WP_013506146.1">
    <property type="nucleotide sequence ID" value="NC_014836.1"/>
</dbReference>
<reference evidence="1 2" key="1">
    <citation type="submission" date="2010-12" db="EMBL/GenBank/DDBJ databases">
        <title>Complete sequence of Desulfurispirillum indicum S5.</title>
        <authorList>
            <consortium name="US DOE Joint Genome Institute"/>
            <person name="Lucas S."/>
            <person name="Copeland A."/>
            <person name="Lapidus A."/>
            <person name="Cheng J.-F."/>
            <person name="Goodwin L."/>
            <person name="Pitluck S."/>
            <person name="Chertkov O."/>
            <person name="Held B."/>
            <person name="Detter J.C."/>
            <person name="Han C."/>
            <person name="Tapia R."/>
            <person name="Land M."/>
            <person name="Hauser L."/>
            <person name="Kyrpides N."/>
            <person name="Ivanova N."/>
            <person name="Mikhailova N."/>
            <person name="Haggblom M."/>
            <person name="Rauschenbach I."/>
            <person name="Bini E."/>
            <person name="Woyke T."/>
        </authorList>
    </citation>
    <scope>NUCLEOTIDE SEQUENCE [LARGE SCALE GENOMIC DNA]</scope>
    <source>
        <strain evidence="2">ATCC BAA-1389 / DSM 22839 / S5</strain>
    </source>
</reference>
<dbReference type="KEGG" id="din:Selin_1532"/>
<dbReference type="InParanoid" id="E6W798"/>
<dbReference type="AlphaFoldDB" id="E6W798"/>
<name>E6W798_DESIS</name>
<accession>E6W798</accession>
<keyword evidence="2" id="KW-1185">Reference proteome</keyword>
<dbReference type="SUPFAM" id="SSF74653">
    <property type="entry name" value="TolA/TonB C-terminal domain"/>
    <property type="match status" value="1"/>
</dbReference>
<organism evidence="1 2">
    <name type="scientific">Desulfurispirillum indicum (strain ATCC BAA-1389 / DSM 22839 / S5)</name>
    <dbReference type="NCBI Taxonomy" id="653733"/>
    <lineage>
        <taxon>Bacteria</taxon>
        <taxon>Pseudomonadati</taxon>
        <taxon>Chrysiogenota</taxon>
        <taxon>Chrysiogenia</taxon>
        <taxon>Chrysiogenales</taxon>
        <taxon>Chrysiogenaceae</taxon>
        <taxon>Desulfurispirillum</taxon>
    </lineage>
</organism>
<protein>
    <submittedName>
        <fullName evidence="1">TonB family protein</fullName>
    </submittedName>
</protein>
<dbReference type="HOGENOM" id="CLU_1114402_0_0_0"/>
<dbReference type="STRING" id="653733.Selin_1532"/>
<proteinExistence type="predicted"/>
<evidence type="ECO:0000313" key="2">
    <source>
        <dbReference type="Proteomes" id="UP000002572"/>
    </source>
</evidence>
<sequence>MLRLPLLVCLSLLIHGIFFALFPRYQPQELDVPQLVAVEFERRMRQPVAPVPVARELPRRLELAGENIDQISGRTVALPRTEQPDGQVREFSIPLASGVFGQREMRDSSLERNRRMSRPTPPAELGYVDEHIQELFAQRREAQVQRVVPEVSGEQLDERVQITGDLSQRKITFMPAFPRISVAYAVTMEMMLFVEPSGTVSQVNVLRRTGNEELDRQGMGYAQRIRFEWLPVSHVQRGTLMIEFSSQSP</sequence>